<dbReference type="EMBL" id="CM047736">
    <property type="protein sequence ID" value="KAJ0054322.1"/>
    <property type="molecule type" value="Genomic_DNA"/>
</dbReference>
<evidence type="ECO:0000313" key="1">
    <source>
        <dbReference type="EMBL" id="KAJ0054322.1"/>
    </source>
</evidence>
<evidence type="ECO:0000313" key="2">
    <source>
        <dbReference type="Proteomes" id="UP001163603"/>
    </source>
</evidence>
<comment type="caution">
    <text evidence="1">The sequence shown here is derived from an EMBL/GenBank/DDBJ whole genome shotgun (WGS) entry which is preliminary data.</text>
</comment>
<protein>
    <submittedName>
        <fullName evidence="1">Uncharacterized protein</fullName>
    </submittedName>
</protein>
<gene>
    <name evidence="1" type="ORF">Pint_01852</name>
</gene>
<proteinExistence type="predicted"/>
<dbReference type="Proteomes" id="UP001163603">
    <property type="component" value="Chromosome 1"/>
</dbReference>
<organism evidence="1 2">
    <name type="scientific">Pistacia integerrima</name>
    <dbReference type="NCBI Taxonomy" id="434235"/>
    <lineage>
        <taxon>Eukaryota</taxon>
        <taxon>Viridiplantae</taxon>
        <taxon>Streptophyta</taxon>
        <taxon>Embryophyta</taxon>
        <taxon>Tracheophyta</taxon>
        <taxon>Spermatophyta</taxon>
        <taxon>Magnoliopsida</taxon>
        <taxon>eudicotyledons</taxon>
        <taxon>Gunneridae</taxon>
        <taxon>Pentapetalae</taxon>
        <taxon>rosids</taxon>
        <taxon>malvids</taxon>
        <taxon>Sapindales</taxon>
        <taxon>Anacardiaceae</taxon>
        <taxon>Pistacia</taxon>
    </lineage>
</organism>
<keyword evidence="2" id="KW-1185">Reference proteome</keyword>
<name>A0ACC0ZRH7_9ROSI</name>
<reference evidence="2" key="1">
    <citation type="journal article" date="2023" name="G3 (Bethesda)">
        <title>Genome assembly and association tests identify interacting loci associated with vigor, precocity, and sex in interspecific pistachio rootstocks.</title>
        <authorList>
            <person name="Palmer W."/>
            <person name="Jacygrad E."/>
            <person name="Sagayaradj S."/>
            <person name="Cavanaugh K."/>
            <person name="Han R."/>
            <person name="Bertier L."/>
            <person name="Beede B."/>
            <person name="Kafkas S."/>
            <person name="Golino D."/>
            <person name="Preece J."/>
            <person name="Michelmore R."/>
        </authorList>
    </citation>
    <scope>NUCLEOTIDE SEQUENCE [LARGE SCALE GENOMIC DNA]</scope>
</reference>
<sequence>MFNTLEKNSTSRNPSISGNLVKKNWNPISIPHRTLPEPKGLITGQCVRKNSERAFQLYKSMIRSGYHPSKNTLEMLISTFCKNDDFDGAVEVLQDMLERRITPDSVVLSELHSGLSQCGKDDLAMKLLNKMETGRLLPEGFDKTTQSAVDQTTGHQECRKLLRSL</sequence>
<accession>A0ACC0ZRH7</accession>